<keyword evidence="1 4" id="KW-0489">Methyltransferase</keyword>
<comment type="similarity">
    <text evidence="4">Belongs to the class I-like SAM-binding methyltransferase superfamily. RNA M5U methyltransferase family.</text>
</comment>
<dbReference type="Gene3D" id="2.40.50.1070">
    <property type="match status" value="1"/>
</dbReference>
<organism evidence="6 7">
    <name type="scientific">Pythium insidiosum</name>
    <name type="common">Pythiosis disease agent</name>
    <dbReference type="NCBI Taxonomy" id="114742"/>
    <lineage>
        <taxon>Eukaryota</taxon>
        <taxon>Sar</taxon>
        <taxon>Stramenopiles</taxon>
        <taxon>Oomycota</taxon>
        <taxon>Peronosporomycetes</taxon>
        <taxon>Pythiales</taxon>
        <taxon>Pythiaceae</taxon>
        <taxon>Pythium</taxon>
    </lineage>
</organism>
<dbReference type="GO" id="GO:0032259">
    <property type="term" value="P:methylation"/>
    <property type="evidence" value="ECO:0007669"/>
    <property type="project" value="UniProtKB-KW"/>
</dbReference>
<dbReference type="GO" id="GO:0006396">
    <property type="term" value="P:RNA processing"/>
    <property type="evidence" value="ECO:0007669"/>
    <property type="project" value="InterPro"/>
</dbReference>
<feature type="active site" description="Nucleophile" evidence="4">
    <location>
        <position position="789"/>
    </location>
</feature>
<dbReference type="PANTHER" id="PTHR45904">
    <property type="entry name" value="TRNA (URACIL-5-)-METHYLTRANSFERASE"/>
    <property type="match status" value="1"/>
</dbReference>
<sequence>MDAPPVKMEVDDDVAEQMKQQETETQQPQPQEEEEFKLIVLNYGKWKDAKSMDAFLRERGVAFRKVQKSRQLSFGFIHFYSAEERDAAMPLLRELEWTGEKMDVKPALPRRSMKPMRGQHKKRQRDEPSEAAATNGDDDDVAPEPAGETDAPAAAPAKTAREVVAPWADIPYKEQLERKEVEMKKVLVKIVRQTRKEYFKKEKRMNGGDRRHNKKQKKDAEAEDEYRKTNIPTWLTSHGSLFLVMDDVLYTRAHEASASTPWTRLADATGIVSVVSFGGELVGATREGEIRVLMPEAAGLAWNALCRGPGEPIVSLASLRGSLLCCTDDGKIMKQEGMGRFATGDWKLITTVPGAKTIVIHSGFVYAFCPDVPAEQQWQRAALTADALDQLAFEPFVWDLAQPDQLLGMCSHDHQVIALCGRSLVYAEPQGAVEQPIPLVINQSDSAAAGRITGFASHKGLCCPMDSIHASPVTEGYRNKCEFSIGFDAEGKPCVGFRLGLFRDGSVIVNAPTNCENVSTVMEQVCAAVQQLVETSGFPVYDVKTQEGVWRLLTVRHSERTGQLMIILQINPKNLSDEDVAKVRALTKAHLVGEEATPANVPFQVTSLYIQEYAGVSAASEDDPLIHLHGSKTIEEILLGLRFSVSPSAFFQVNTQGAETLYSLVKRHANADEQTLLYDVCCGTGTIGICAAAGVGKVVGIEICKAATDDAAVNAERNSVSNVSFVNSKAEDVMRDLLKTKQEGGEDATEANLKRVVAIVDPPRAGLHHQVLRSLRSCPPVDRIVYVSCNPTGSLIQDAITLCGPKTKSITGQAFRPVHAIPVDMFPHTPHCEMIIVFDRVAKEDSGH</sequence>
<feature type="region of interest" description="Disordered" evidence="5">
    <location>
        <begin position="1"/>
        <end position="33"/>
    </location>
</feature>
<feature type="binding site" evidence="4">
    <location>
        <position position="702"/>
    </location>
    <ligand>
        <name>S-adenosyl-L-methionine</name>
        <dbReference type="ChEBI" id="CHEBI:59789"/>
    </ligand>
</feature>
<dbReference type="InterPro" id="IPR045850">
    <property type="entry name" value="TRM2_met"/>
</dbReference>
<feature type="compositionally biased region" description="Low complexity" evidence="5">
    <location>
        <begin position="143"/>
        <end position="158"/>
    </location>
</feature>
<accession>A0AAD5QBX8</accession>
<evidence type="ECO:0000256" key="2">
    <source>
        <dbReference type="ARBA" id="ARBA00022679"/>
    </source>
</evidence>
<dbReference type="AlphaFoldDB" id="A0AAD5QBX8"/>
<evidence type="ECO:0000256" key="3">
    <source>
        <dbReference type="ARBA" id="ARBA00022691"/>
    </source>
</evidence>
<evidence type="ECO:0000256" key="4">
    <source>
        <dbReference type="PROSITE-ProRule" id="PRU01024"/>
    </source>
</evidence>
<feature type="compositionally biased region" description="Basic and acidic residues" evidence="5">
    <location>
        <begin position="199"/>
        <end position="210"/>
    </location>
</feature>
<dbReference type="InterPro" id="IPR012677">
    <property type="entry name" value="Nucleotide-bd_a/b_plait_sf"/>
</dbReference>
<feature type="binding site" evidence="4">
    <location>
        <position position="761"/>
    </location>
    <ligand>
        <name>S-adenosyl-L-methionine</name>
        <dbReference type="ChEBI" id="CHEBI:59789"/>
    </ligand>
</feature>
<name>A0AAD5QBX8_PYTIN</name>
<dbReference type="PROSITE" id="PS51687">
    <property type="entry name" value="SAM_MT_RNA_M5U"/>
    <property type="match status" value="1"/>
</dbReference>
<dbReference type="InterPro" id="IPR035979">
    <property type="entry name" value="RBD_domain_sf"/>
</dbReference>
<dbReference type="GO" id="GO:0003723">
    <property type="term" value="F:RNA binding"/>
    <property type="evidence" value="ECO:0007669"/>
    <property type="project" value="TreeGrafter"/>
</dbReference>
<evidence type="ECO:0000313" key="6">
    <source>
        <dbReference type="EMBL" id="KAJ0403264.1"/>
    </source>
</evidence>
<reference evidence="6" key="1">
    <citation type="submission" date="2021-12" db="EMBL/GenBank/DDBJ databases">
        <title>Prjna785345.</title>
        <authorList>
            <person name="Rujirawat T."/>
            <person name="Krajaejun T."/>
        </authorList>
    </citation>
    <scope>NUCLEOTIDE SEQUENCE</scope>
    <source>
        <strain evidence="6">Pi057C3</strain>
    </source>
</reference>
<evidence type="ECO:0000256" key="1">
    <source>
        <dbReference type="ARBA" id="ARBA00022603"/>
    </source>
</evidence>
<dbReference type="SUPFAM" id="SSF54928">
    <property type="entry name" value="RNA-binding domain, RBD"/>
    <property type="match status" value="1"/>
</dbReference>
<feature type="compositionally biased region" description="Basic residues" evidence="5">
    <location>
        <begin position="111"/>
        <end position="123"/>
    </location>
</feature>
<dbReference type="InterPro" id="IPR010280">
    <property type="entry name" value="U5_MeTrfase_fam"/>
</dbReference>
<dbReference type="InterPro" id="IPR029063">
    <property type="entry name" value="SAM-dependent_MTases_sf"/>
</dbReference>
<comment type="caution">
    <text evidence="4">Lacks conserved residue(s) required for the propagation of feature annotation.</text>
</comment>
<dbReference type="CDD" id="cd02440">
    <property type="entry name" value="AdoMet_MTases"/>
    <property type="match status" value="1"/>
</dbReference>
<protein>
    <recommendedName>
        <fullName evidence="8">23S rRNA (Uracil-5-)-methyltransferase RumA</fullName>
    </recommendedName>
</protein>
<dbReference type="PANTHER" id="PTHR45904:SF2">
    <property type="entry name" value="TRNA (URACIL-5-)-METHYLTRANSFERASE HOMOLOG A"/>
    <property type="match status" value="1"/>
</dbReference>
<dbReference type="EMBL" id="JAKCXM010000085">
    <property type="protein sequence ID" value="KAJ0403264.1"/>
    <property type="molecule type" value="Genomic_DNA"/>
</dbReference>
<gene>
    <name evidence="6" type="ORF">P43SY_007568</name>
</gene>
<keyword evidence="2 4" id="KW-0808">Transferase</keyword>
<dbReference type="Pfam" id="PF05958">
    <property type="entry name" value="tRNA_U5-meth_tr"/>
    <property type="match status" value="1"/>
</dbReference>
<dbReference type="Proteomes" id="UP001209570">
    <property type="component" value="Unassembled WGS sequence"/>
</dbReference>
<evidence type="ECO:0000313" key="7">
    <source>
        <dbReference type="Proteomes" id="UP001209570"/>
    </source>
</evidence>
<proteinExistence type="inferred from homology"/>
<keyword evidence="3 4" id="KW-0949">S-adenosyl-L-methionine</keyword>
<dbReference type="Gene3D" id="3.40.50.150">
    <property type="entry name" value="Vaccinia Virus protein VP39"/>
    <property type="match status" value="1"/>
</dbReference>
<evidence type="ECO:0000256" key="5">
    <source>
        <dbReference type="SAM" id="MobiDB-lite"/>
    </source>
</evidence>
<comment type="caution">
    <text evidence="6">The sequence shown here is derived from an EMBL/GenBank/DDBJ whole genome shotgun (WGS) entry which is preliminary data.</text>
</comment>
<feature type="binding site" evidence="4">
    <location>
        <position position="652"/>
    </location>
    <ligand>
        <name>S-adenosyl-L-methionine</name>
        <dbReference type="ChEBI" id="CHEBI:59789"/>
    </ligand>
</feature>
<feature type="region of interest" description="Disordered" evidence="5">
    <location>
        <begin position="199"/>
        <end position="224"/>
    </location>
</feature>
<feature type="region of interest" description="Disordered" evidence="5">
    <location>
        <begin position="103"/>
        <end position="160"/>
    </location>
</feature>
<dbReference type="GO" id="GO:0008173">
    <property type="term" value="F:RNA methyltransferase activity"/>
    <property type="evidence" value="ECO:0007669"/>
    <property type="project" value="InterPro"/>
</dbReference>
<dbReference type="SUPFAM" id="SSF53335">
    <property type="entry name" value="S-adenosyl-L-methionine-dependent methyltransferases"/>
    <property type="match status" value="1"/>
</dbReference>
<dbReference type="Gene3D" id="3.30.70.330">
    <property type="match status" value="1"/>
</dbReference>
<keyword evidence="7" id="KW-1185">Reference proteome</keyword>
<evidence type="ECO:0008006" key="8">
    <source>
        <dbReference type="Google" id="ProtNLM"/>
    </source>
</evidence>